<dbReference type="AlphaFoldDB" id="D2EFQ4"/>
<name>D2EFQ4_PARA4</name>
<gene>
    <name evidence="1" type="ORF">BJBARM4_0578</name>
</gene>
<accession>D2EFQ4</accession>
<dbReference type="EMBL" id="GG730049">
    <property type="protein sequence ID" value="EEZ92747.1"/>
    <property type="molecule type" value="Genomic_DNA"/>
</dbReference>
<dbReference type="Pfam" id="PF02643">
    <property type="entry name" value="DUF192"/>
    <property type="match status" value="1"/>
</dbReference>
<proteinExistence type="predicted"/>
<evidence type="ECO:0000313" key="2">
    <source>
        <dbReference type="Proteomes" id="UP000009375"/>
    </source>
</evidence>
<evidence type="ECO:0008006" key="3">
    <source>
        <dbReference type="Google" id="ProtNLM"/>
    </source>
</evidence>
<sequence>MKERCDFYKNRKIIAKEVKYCRSFSSKVLGLMFTSSPGQGAFLPDVKDIHMNFVRFELRVIWLDKNFKVVHQTIARKWRLYNGPEEAQHVLELPVDKRYNIKVGDKLEIKIYGNKK</sequence>
<evidence type="ECO:0000313" key="1">
    <source>
        <dbReference type="EMBL" id="EEZ92747.1"/>
    </source>
</evidence>
<dbReference type="Gene3D" id="2.60.120.1140">
    <property type="entry name" value="Protein of unknown function DUF192"/>
    <property type="match status" value="1"/>
</dbReference>
<organism evidence="1 2">
    <name type="scientific">Candidatus Parvarchaeum acidiphilum ARMAN-4</name>
    <dbReference type="NCBI Taxonomy" id="662760"/>
    <lineage>
        <taxon>Archaea</taxon>
        <taxon>Candidatus Parvarchaeota</taxon>
        <taxon>Candidatus Parvarchaeum</taxon>
    </lineage>
</organism>
<protein>
    <recommendedName>
        <fullName evidence="3">DUF192 domain-containing protein</fullName>
    </recommendedName>
</protein>
<dbReference type="InterPro" id="IPR003795">
    <property type="entry name" value="DUF192"/>
</dbReference>
<dbReference type="InterPro" id="IPR038695">
    <property type="entry name" value="Saro_0823-like_sf"/>
</dbReference>
<dbReference type="Proteomes" id="UP000009375">
    <property type="component" value="Unassembled WGS sequence"/>
</dbReference>
<reference evidence="1 2" key="1">
    <citation type="journal article" date="2010" name="Proc. Natl. Acad. Sci. U.S.A.">
        <title>Enigmatic, ultrasmall, uncultivated Archaea.</title>
        <authorList>
            <person name="Baker B.J."/>
            <person name="Comolli L.R."/>
            <person name="Dick G.J."/>
            <person name="Hauser L.J."/>
            <person name="Hyatt D."/>
            <person name="Dill B.D."/>
            <person name="Land M.L."/>
            <person name="Verberkmoes N.C."/>
            <person name="Hettich R.L."/>
            <person name="Banfield J.F."/>
        </authorList>
    </citation>
    <scope>NUCLEOTIDE SEQUENCE [LARGE SCALE GENOMIC DNA]</scope>
</reference>